<proteinExistence type="predicted"/>
<dbReference type="RefSeq" id="WP_367917178.1">
    <property type="nucleotide sequence ID" value="NZ_BAABAC010000003.1"/>
</dbReference>
<protein>
    <submittedName>
        <fullName evidence="2">DUF5994 family protein</fullName>
    </submittedName>
</protein>
<accession>A0ABW3W290</accession>
<dbReference type="EMBL" id="JBHTLX010000020">
    <property type="protein sequence ID" value="MFD1248962.1"/>
    <property type="molecule type" value="Genomic_DNA"/>
</dbReference>
<name>A0ABW3W290_9ACTN</name>
<dbReference type="Proteomes" id="UP001597229">
    <property type="component" value="Unassembled WGS sequence"/>
</dbReference>
<comment type="caution">
    <text evidence="2">The sequence shown here is derived from an EMBL/GenBank/DDBJ whole genome shotgun (WGS) entry which is preliminary data.</text>
</comment>
<keyword evidence="3" id="KW-1185">Reference proteome</keyword>
<dbReference type="Pfam" id="PF19457">
    <property type="entry name" value="DUF5994"/>
    <property type="match status" value="1"/>
</dbReference>
<dbReference type="InterPro" id="IPR046036">
    <property type="entry name" value="DUF5994"/>
</dbReference>
<evidence type="ECO:0000313" key="3">
    <source>
        <dbReference type="Proteomes" id="UP001597229"/>
    </source>
</evidence>
<reference evidence="3" key="1">
    <citation type="journal article" date="2019" name="Int. J. Syst. Evol. Microbiol.">
        <title>The Global Catalogue of Microorganisms (GCM) 10K type strain sequencing project: providing services to taxonomists for standard genome sequencing and annotation.</title>
        <authorList>
            <consortium name="The Broad Institute Genomics Platform"/>
            <consortium name="The Broad Institute Genome Sequencing Center for Infectious Disease"/>
            <person name="Wu L."/>
            <person name="Ma J."/>
        </authorList>
    </citation>
    <scope>NUCLEOTIDE SEQUENCE [LARGE SCALE GENOMIC DNA]</scope>
    <source>
        <strain evidence="3">CCUG 52478</strain>
    </source>
</reference>
<feature type="region of interest" description="Disordered" evidence="1">
    <location>
        <begin position="142"/>
        <end position="167"/>
    </location>
</feature>
<sequence>MTTTDRVPLRISLNPSSSTRRLDGAWWAQSRDLQVECADLIDNFPSNIGRPARLLFSRPDWDAEPDRPSTRRIKAQRGFVKVGSFPEDDTHLVTVILSSRERLELLVIPSSTHTATARTLMDAATDERNLLSAADLLVAARAGPSNRGAESEEATWENEGDTRPQVT</sequence>
<organism evidence="2 3">
    <name type="scientific">Nocardioides ginsengisoli</name>
    <dbReference type="NCBI Taxonomy" id="363868"/>
    <lineage>
        <taxon>Bacteria</taxon>
        <taxon>Bacillati</taxon>
        <taxon>Actinomycetota</taxon>
        <taxon>Actinomycetes</taxon>
        <taxon>Propionibacteriales</taxon>
        <taxon>Nocardioidaceae</taxon>
        <taxon>Nocardioides</taxon>
    </lineage>
</organism>
<gene>
    <name evidence="2" type="ORF">ACFQ3F_14270</name>
</gene>
<evidence type="ECO:0000313" key="2">
    <source>
        <dbReference type="EMBL" id="MFD1248962.1"/>
    </source>
</evidence>
<evidence type="ECO:0000256" key="1">
    <source>
        <dbReference type="SAM" id="MobiDB-lite"/>
    </source>
</evidence>